<evidence type="ECO:0000313" key="11">
    <source>
        <dbReference type="Proteomes" id="UP001596516"/>
    </source>
</evidence>
<evidence type="ECO:0000256" key="8">
    <source>
        <dbReference type="RuleBase" id="RU361179"/>
    </source>
</evidence>
<dbReference type="RefSeq" id="WP_377398093.1">
    <property type="nucleotide sequence ID" value="NZ_JBHTFQ010000001.1"/>
</dbReference>
<name>A0ABW2UDZ7_9RHOB</name>
<dbReference type="PROSITE" id="PS51819">
    <property type="entry name" value="VOC"/>
    <property type="match status" value="1"/>
</dbReference>
<evidence type="ECO:0000256" key="1">
    <source>
        <dbReference type="ARBA" id="ARBA00001947"/>
    </source>
</evidence>
<dbReference type="SUPFAM" id="SSF54593">
    <property type="entry name" value="Glyoxalase/Bleomycin resistance protein/Dihydroxybiphenyl dioxygenase"/>
    <property type="match status" value="1"/>
</dbReference>
<dbReference type="InterPro" id="IPR018146">
    <property type="entry name" value="Glyoxalase_1_CS"/>
</dbReference>
<evidence type="ECO:0000259" key="9">
    <source>
        <dbReference type="PROSITE" id="PS51819"/>
    </source>
</evidence>
<dbReference type="PROSITE" id="PS00935">
    <property type="entry name" value="GLYOXALASE_I_2"/>
    <property type="match status" value="1"/>
</dbReference>
<protein>
    <recommendedName>
        <fullName evidence="4 8">Lactoylglutathione lyase</fullName>
        <ecNumber evidence="4 8">4.4.1.5</ecNumber>
    </recommendedName>
    <alternativeName>
        <fullName evidence="8">Glyoxalase I</fullName>
    </alternativeName>
</protein>
<dbReference type="CDD" id="cd07233">
    <property type="entry name" value="GlxI_Zn"/>
    <property type="match status" value="1"/>
</dbReference>
<dbReference type="Pfam" id="PF00903">
    <property type="entry name" value="Glyoxalase"/>
    <property type="match status" value="1"/>
</dbReference>
<evidence type="ECO:0000256" key="6">
    <source>
        <dbReference type="ARBA" id="ARBA00022833"/>
    </source>
</evidence>
<dbReference type="PANTHER" id="PTHR10374:SF30">
    <property type="entry name" value="LACTOYLGLUTATHIONE LYASE"/>
    <property type="match status" value="1"/>
</dbReference>
<keyword evidence="8" id="KW-0533">Nickel</keyword>
<evidence type="ECO:0000256" key="5">
    <source>
        <dbReference type="ARBA" id="ARBA00022723"/>
    </source>
</evidence>
<feature type="domain" description="VOC" evidence="9">
    <location>
        <begin position="12"/>
        <end position="153"/>
    </location>
</feature>
<comment type="pathway">
    <text evidence="2 8">Secondary metabolite metabolism; methylglyoxal degradation; (R)-lactate from methylglyoxal: step 1/2.</text>
</comment>
<dbReference type="InterPro" id="IPR004360">
    <property type="entry name" value="Glyas_Fos-R_dOase_dom"/>
</dbReference>
<dbReference type="PROSITE" id="PS00934">
    <property type="entry name" value="GLYOXALASE_I_1"/>
    <property type="match status" value="1"/>
</dbReference>
<dbReference type="InterPro" id="IPR004361">
    <property type="entry name" value="Glyoxalase_1"/>
</dbReference>
<comment type="catalytic activity">
    <reaction evidence="8">
        <text>(R)-S-lactoylglutathione = methylglyoxal + glutathione</text>
        <dbReference type="Rhea" id="RHEA:19069"/>
        <dbReference type="ChEBI" id="CHEBI:17158"/>
        <dbReference type="ChEBI" id="CHEBI:57474"/>
        <dbReference type="ChEBI" id="CHEBI:57925"/>
        <dbReference type="EC" id="4.4.1.5"/>
    </reaction>
</comment>
<comment type="cofactor">
    <cofactor evidence="8">
        <name>Ni(2+)</name>
        <dbReference type="ChEBI" id="CHEBI:49786"/>
    </cofactor>
    <text evidence="8">Binds 1 nickel ion per subunit.</text>
</comment>
<dbReference type="EC" id="4.4.1.5" evidence="4 8"/>
<dbReference type="EMBL" id="JBHTFQ010000001">
    <property type="protein sequence ID" value="MFC7702891.1"/>
    <property type="molecule type" value="Genomic_DNA"/>
</dbReference>
<keyword evidence="6" id="KW-0862">Zinc</keyword>
<keyword evidence="7 8" id="KW-0456">Lyase</keyword>
<sequence length="167" mass="18880">MTEDLSATDGYVLTHTMLRIKDPARALPFYEQVLGMRLVTRLDFEEWKFSLYFLQPRGHEPADGSLTQTFSRPGLLELTHNWGSEEDDTPMHSGNEAPKGYGHICIAVPDIAAACARFERLGVTFQKRLGEGGMKEIAFIRDPDGYWLEIVQPDQMEAVLGRYRSAT</sequence>
<dbReference type="Gene3D" id="3.10.180.10">
    <property type="entry name" value="2,3-Dihydroxybiphenyl 1,2-Dioxygenase, domain 1"/>
    <property type="match status" value="1"/>
</dbReference>
<reference evidence="11" key="1">
    <citation type="journal article" date="2019" name="Int. J. Syst. Evol. Microbiol.">
        <title>The Global Catalogue of Microorganisms (GCM) 10K type strain sequencing project: providing services to taxonomists for standard genome sequencing and annotation.</title>
        <authorList>
            <consortium name="The Broad Institute Genomics Platform"/>
            <consortium name="The Broad Institute Genome Sequencing Center for Infectious Disease"/>
            <person name="Wu L."/>
            <person name="Ma J."/>
        </authorList>
    </citation>
    <scope>NUCLEOTIDE SEQUENCE [LARGE SCALE GENOMIC DNA]</scope>
    <source>
        <strain evidence="11">CGMCC 1.12750</strain>
    </source>
</reference>
<dbReference type="PANTHER" id="PTHR10374">
    <property type="entry name" value="LACTOYLGLUTATHIONE LYASE GLYOXALASE I"/>
    <property type="match status" value="1"/>
</dbReference>
<proteinExistence type="inferred from homology"/>
<comment type="function">
    <text evidence="8">Catalyzes the conversion of hemimercaptal, formed from methylglyoxal and glutathione, to S-lactoylglutathione.</text>
</comment>
<comment type="similarity">
    <text evidence="3 8">Belongs to the glyoxalase I family.</text>
</comment>
<organism evidence="10 11">
    <name type="scientific">Plastorhodobacter daqingensis</name>
    <dbReference type="NCBI Taxonomy" id="1387281"/>
    <lineage>
        <taxon>Bacteria</taxon>
        <taxon>Pseudomonadati</taxon>
        <taxon>Pseudomonadota</taxon>
        <taxon>Alphaproteobacteria</taxon>
        <taxon>Rhodobacterales</taxon>
        <taxon>Paracoccaceae</taxon>
        <taxon>Plastorhodobacter</taxon>
    </lineage>
</organism>
<dbReference type="NCBIfam" id="TIGR00068">
    <property type="entry name" value="glyox_I"/>
    <property type="match status" value="1"/>
</dbReference>
<dbReference type="GO" id="GO:0004462">
    <property type="term" value="F:lactoylglutathione lyase activity"/>
    <property type="evidence" value="ECO:0007669"/>
    <property type="project" value="UniProtKB-EC"/>
</dbReference>
<keyword evidence="11" id="KW-1185">Reference proteome</keyword>
<dbReference type="InterPro" id="IPR029068">
    <property type="entry name" value="Glyas_Bleomycin-R_OHBP_Dase"/>
</dbReference>
<gene>
    <name evidence="10" type="primary">gloA</name>
    <name evidence="10" type="ORF">ACFQXB_01630</name>
</gene>
<keyword evidence="5 8" id="KW-0479">Metal-binding</keyword>
<evidence type="ECO:0000313" key="10">
    <source>
        <dbReference type="EMBL" id="MFC7702891.1"/>
    </source>
</evidence>
<evidence type="ECO:0000256" key="2">
    <source>
        <dbReference type="ARBA" id="ARBA00005008"/>
    </source>
</evidence>
<evidence type="ECO:0000256" key="7">
    <source>
        <dbReference type="ARBA" id="ARBA00023239"/>
    </source>
</evidence>
<dbReference type="Proteomes" id="UP001596516">
    <property type="component" value="Unassembled WGS sequence"/>
</dbReference>
<comment type="cofactor">
    <cofactor evidence="1">
        <name>Zn(2+)</name>
        <dbReference type="ChEBI" id="CHEBI:29105"/>
    </cofactor>
</comment>
<comment type="caution">
    <text evidence="10">The sequence shown here is derived from an EMBL/GenBank/DDBJ whole genome shotgun (WGS) entry which is preliminary data.</text>
</comment>
<accession>A0ABW2UDZ7</accession>
<evidence type="ECO:0000256" key="3">
    <source>
        <dbReference type="ARBA" id="ARBA00010363"/>
    </source>
</evidence>
<dbReference type="InterPro" id="IPR037523">
    <property type="entry name" value="VOC_core"/>
</dbReference>
<evidence type="ECO:0000256" key="4">
    <source>
        <dbReference type="ARBA" id="ARBA00012081"/>
    </source>
</evidence>